<sequence>MTRVRDRQRSLVYDAEELVRTMFDRADQRGMRTVEMLGSTLTLPIERRFGSIDSVQAYADAVLGLRWIRARWPRASDPVRVRARKGAAAAHYERDGGVIAVPGYSGGTAWAMRELVVLHELAHHLDPAPDAGEAHGPGFTAIVLELVAEIIGHEAGFVLRAMYAENGVRVG</sequence>
<evidence type="ECO:0000313" key="1">
    <source>
        <dbReference type="EMBL" id="TXG89785.1"/>
    </source>
</evidence>
<evidence type="ECO:0000313" key="2">
    <source>
        <dbReference type="Proteomes" id="UP000471120"/>
    </source>
</evidence>
<dbReference type="NCBIfam" id="TIGR04338">
    <property type="entry name" value="HEXXH_Rv0185"/>
    <property type="match status" value="1"/>
</dbReference>
<proteinExistence type="predicted"/>
<protein>
    <submittedName>
        <fullName evidence="1">TIGR04338 family metallohydrolase</fullName>
    </submittedName>
</protein>
<dbReference type="AlphaFoldDB" id="A0A6P2CB65"/>
<dbReference type="EMBL" id="QRCM01000001">
    <property type="protein sequence ID" value="TXG89785.1"/>
    <property type="molecule type" value="Genomic_DNA"/>
</dbReference>
<keyword evidence="1" id="KW-0378">Hydrolase</keyword>
<dbReference type="InterPro" id="IPR027595">
    <property type="entry name" value="CHP04338"/>
</dbReference>
<organism evidence="1 2">
    <name type="scientific">Rhodococcus rhodnii</name>
    <dbReference type="NCBI Taxonomy" id="38312"/>
    <lineage>
        <taxon>Bacteria</taxon>
        <taxon>Bacillati</taxon>
        <taxon>Actinomycetota</taxon>
        <taxon>Actinomycetes</taxon>
        <taxon>Mycobacteriales</taxon>
        <taxon>Nocardiaceae</taxon>
        <taxon>Rhodococcus</taxon>
    </lineage>
</organism>
<dbReference type="GO" id="GO:0016787">
    <property type="term" value="F:hydrolase activity"/>
    <property type="evidence" value="ECO:0007669"/>
    <property type="project" value="UniProtKB-KW"/>
</dbReference>
<dbReference type="RefSeq" id="WP_010837821.1">
    <property type="nucleotide sequence ID" value="NZ_QRCM01000001.1"/>
</dbReference>
<dbReference type="Proteomes" id="UP000471120">
    <property type="component" value="Unassembled WGS sequence"/>
</dbReference>
<reference evidence="1 2" key="1">
    <citation type="submission" date="2018-07" db="EMBL/GenBank/DDBJ databases">
        <title>Genome sequence of Rhodococcus rhodnii ATCC 35071 from Rhodnius prolixus.</title>
        <authorList>
            <person name="Patel V."/>
            <person name="Vogel K.J."/>
        </authorList>
    </citation>
    <scope>NUCLEOTIDE SEQUENCE [LARGE SCALE GENOMIC DNA]</scope>
    <source>
        <strain evidence="1 2">ATCC 35071</strain>
    </source>
</reference>
<gene>
    <name evidence="1" type="ORF">DW322_05600</name>
</gene>
<comment type="caution">
    <text evidence="1">The sequence shown here is derived from an EMBL/GenBank/DDBJ whole genome shotgun (WGS) entry which is preliminary data.</text>
</comment>
<name>A0A6P2CB65_9NOCA</name>
<accession>A0A6P2CB65</accession>